<keyword evidence="5 6" id="KW-0472">Membrane</keyword>
<feature type="transmembrane region" description="Helical" evidence="6">
    <location>
        <begin position="274"/>
        <end position="294"/>
    </location>
</feature>
<evidence type="ECO:0000256" key="5">
    <source>
        <dbReference type="ARBA" id="ARBA00023136"/>
    </source>
</evidence>
<organism evidence="7">
    <name type="scientific">Tunturiibacter empetritectus</name>
    <dbReference type="NCBI Taxonomy" id="3069691"/>
    <lineage>
        <taxon>Bacteria</taxon>
        <taxon>Pseudomonadati</taxon>
        <taxon>Acidobacteriota</taxon>
        <taxon>Terriglobia</taxon>
        <taxon>Terriglobales</taxon>
        <taxon>Acidobacteriaceae</taxon>
        <taxon>Tunturiibacter</taxon>
    </lineage>
</organism>
<evidence type="ECO:0000256" key="1">
    <source>
        <dbReference type="ARBA" id="ARBA00004141"/>
    </source>
</evidence>
<comment type="subcellular location">
    <subcellularLocation>
        <location evidence="1">Membrane</location>
        <topology evidence="1">Multi-pass membrane protein</topology>
    </subcellularLocation>
</comment>
<dbReference type="EMBL" id="CP132932">
    <property type="protein sequence ID" value="XCB25894.1"/>
    <property type="molecule type" value="Genomic_DNA"/>
</dbReference>
<dbReference type="Pfam" id="PF01940">
    <property type="entry name" value="DUF92"/>
    <property type="match status" value="1"/>
</dbReference>
<feature type="transmembrane region" description="Helical" evidence="6">
    <location>
        <begin position="62"/>
        <end position="79"/>
    </location>
</feature>
<dbReference type="InterPro" id="IPR002794">
    <property type="entry name" value="DUF92_TMEM19"/>
</dbReference>
<proteinExistence type="inferred from homology"/>
<dbReference type="GO" id="GO:0016020">
    <property type="term" value="C:membrane"/>
    <property type="evidence" value="ECO:0007669"/>
    <property type="project" value="UniProtKB-SubCell"/>
</dbReference>
<sequence length="295" mass="30567">MGEEIQGSARDTQRDAHWAKAIPRARDRWQSRWLVGVVAPLLVVGAVKVCVSTVGGGSMQSLLFPVGFSMGFAGLVWMLRSATLPAAGVGLLVCLITALVVRVPGGGLGFFARPALCALIALFVLTFVATRFGRRRKEARGLAEARSGRRASQVVANLGVAALCAAVGWYGGCLAALAEATADTVSSEIGQALGGPTWLITKFRRVPAGRDGGVSFAGSLGGVMGAGVVVMAGSLGFASWREGAVVFGAACAGLVFDSVLGATVEERGWLGNDLVNFFSTLFAVATWAVWKMIFG</sequence>
<feature type="transmembrane region" description="Helical" evidence="6">
    <location>
        <begin position="244"/>
        <end position="262"/>
    </location>
</feature>
<evidence type="ECO:0000256" key="3">
    <source>
        <dbReference type="ARBA" id="ARBA00022692"/>
    </source>
</evidence>
<feature type="transmembrane region" description="Helical" evidence="6">
    <location>
        <begin position="111"/>
        <end position="133"/>
    </location>
</feature>
<comment type="similarity">
    <text evidence="2">Belongs to the TMEM19 family.</text>
</comment>
<evidence type="ECO:0000313" key="7">
    <source>
        <dbReference type="EMBL" id="XCB25894.1"/>
    </source>
</evidence>
<evidence type="ECO:0000256" key="6">
    <source>
        <dbReference type="SAM" id="Phobius"/>
    </source>
</evidence>
<dbReference type="RefSeq" id="WP_353068636.1">
    <property type="nucleotide sequence ID" value="NZ_CP132932.1"/>
</dbReference>
<reference evidence="7" key="1">
    <citation type="submission" date="2023-08" db="EMBL/GenBank/DDBJ databases">
        <authorList>
            <person name="Messyasz A."/>
            <person name="Mannisto M.K."/>
            <person name="Kerkhof L.J."/>
            <person name="Haggblom M."/>
        </authorList>
    </citation>
    <scope>NUCLEOTIDE SEQUENCE</scope>
    <source>
        <strain evidence="7">M8UP23</strain>
    </source>
</reference>
<dbReference type="AlphaFoldDB" id="A0AAU7ZAF4"/>
<feature type="transmembrane region" description="Helical" evidence="6">
    <location>
        <begin position="86"/>
        <end position="105"/>
    </location>
</feature>
<accession>A0AAU7ZAF4</accession>
<dbReference type="PANTHER" id="PTHR13353:SF5">
    <property type="entry name" value="TRANSMEMBRANE PROTEIN 19"/>
    <property type="match status" value="1"/>
</dbReference>
<name>A0AAU7ZAF4_9BACT</name>
<keyword evidence="3 6" id="KW-0812">Transmembrane</keyword>
<dbReference type="KEGG" id="temp:RBB75_15810"/>
<feature type="transmembrane region" description="Helical" evidence="6">
    <location>
        <begin position="214"/>
        <end position="237"/>
    </location>
</feature>
<protein>
    <submittedName>
        <fullName evidence="7">DUF92 domain-containing protein</fullName>
    </submittedName>
</protein>
<dbReference type="PANTHER" id="PTHR13353">
    <property type="entry name" value="TRANSMEMBRANE PROTEIN 19"/>
    <property type="match status" value="1"/>
</dbReference>
<feature type="transmembrane region" description="Helical" evidence="6">
    <location>
        <begin position="154"/>
        <end position="178"/>
    </location>
</feature>
<gene>
    <name evidence="7" type="ORF">RBB75_15810</name>
</gene>
<feature type="transmembrane region" description="Helical" evidence="6">
    <location>
        <begin position="33"/>
        <end position="56"/>
    </location>
</feature>
<reference evidence="7" key="2">
    <citation type="journal article" date="2024" name="Environ. Microbiol.">
        <title>Genome analysis and description of Tunturibacter gen. nov. expands the diversity of Terriglobia in tundra soils.</title>
        <authorList>
            <person name="Messyasz A."/>
            <person name="Mannisto M.K."/>
            <person name="Kerkhof L.J."/>
            <person name="Haggblom M.M."/>
        </authorList>
    </citation>
    <scope>NUCLEOTIDE SEQUENCE</scope>
    <source>
        <strain evidence="7">M8UP23</strain>
    </source>
</reference>
<evidence type="ECO:0000256" key="4">
    <source>
        <dbReference type="ARBA" id="ARBA00022989"/>
    </source>
</evidence>
<keyword evidence="4 6" id="KW-1133">Transmembrane helix</keyword>
<evidence type="ECO:0000256" key="2">
    <source>
        <dbReference type="ARBA" id="ARBA00009012"/>
    </source>
</evidence>